<dbReference type="EMBL" id="JACCGK010000025">
    <property type="protein sequence ID" value="NYT74971.1"/>
    <property type="molecule type" value="Genomic_DNA"/>
</dbReference>
<dbReference type="InterPro" id="IPR036873">
    <property type="entry name" value="Rhodanese-like_dom_sf"/>
</dbReference>
<reference evidence="4 5" key="1">
    <citation type="submission" date="2020-07" db="EMBL/GenBank/DDBJ databases">
        <title>Halomonas sp. QX-2 draft genome sequence.</title>
        <authorList>
            <person name="Qiu X."/>
        </authorList>
    </citation>
    <scope>NUCLEOTIDE SEQUENCE [LARGE SCALE GENOMIC DNA]</scope>
    <source>
        <strain evidence="4 5">QX-2</strain>
    </source>
</reference>
<dbReference type="Gene3D" id="3.40.250.10">
    <property type="entry name" value="Rhodanese-like domain"/>
    <property type="match status" value="2"/>
</dbReference>
<dbReference type="PROSITE" id="PS50206">
    <property type="entry name" value="RHODANESE_3"/>
    <property type="match status" value="2"/>
</dbReference>
<feature type="domain" description="Rhodanese" evidence="3">
    <location>
        <begin position="18"/>
        <end position="138"/>
    </location>
</feature>
<keyword evidence="5" id="KW-1185">Reference proteome</keyword>
<proteinExistence type="predicted"/>
<feature type="domain" description="Rhodanese" evidence="3">
    <location>
        <begin position="173"/>
        <end position="280"/>
    </location>
</feature>
<evidence type="ECO:0000259" key="3">
    <source>
        <dbReference type="PROSITE" id="PS50206"/>
    </source>
</evidence>
<evidence type="ECO:0000313" key="4">
    <source>
        <dbReference type="EMBL" id="NYT74971.1"/>
    </source>
</evidence>
<dbReference type="AlphaFoldDB" id="A0A7Z0NCC9"/>
<dbReference type="CDD" id="cd01448">
    <property type="entry name" value="TST_Repeat_1"/>
    <property type="match status" value="1"/>
</dbReference>
<sequence length="298" mass="32979">MAFSPLISADVLQHNLEQGQDVMILDCRASLTDANAGRLAWQNAHLPKSQYFDLHRDMASEDSSQGRFPLPLKEAFTKRLQSLGITSSQAIVLLDDAGGTLAAARAWWLLYIWADHPNVKLLDGGLAAWRSIGGQLIDSSTELTQASSDVSAVSDWTPSYNNNQLISAEEIIARPDLHLTDARSFDRFTGKHEPLDSVAGHIPGADCRPSAFNLTCDGYFKSSKQLRQELTHRFSEVAYCGGGVAACHTIFCYHIAGLPIPKLYIGSWSHWIRDKTRPIIRTTKTESDLENLQKEAKK</sequence>
<name>A0A7Z0NCC9_9GAMM</name>
<dbReference type="Proteomes" id="UP000520876">
    <property type="component" value="Unassembled WGS sequence"/>
</dbReference>
<keyword evidence="1 4" id="KW-0808">Transferase</keyword>
<evidence type="ECO:0000256" key="2">
    <source>
        <dbReference type="ARBA" id="ARBA00022737"/>
    </source>
</evidence>
<dbReference type="InterPro" id="IPR001763">
    <property type="entry name" value="Rhodanese-like_dom"/>
</dbReference>
<dbReference type="RefSeq" id="WP_180095769.1">
    <property type="nucleotide sequence ID" value="NZ_JACCGK010000025.1"/>
</dbReference>
<dbReference type="SUPFAM" id="SSF52821">
    <property type="entry name" value="Rhodanese/Cell cycle control phosphatase"/>
    <property type="match status" value="2"/>
</dbReference>
<comment type="caution">
    <text evidence="4">The sequence shown here is derived from an EMBL/GenBank/DDBJ whole genome shotgun (WGS) entry which is preliminary data.</text>
</comment>
<dbReference type="PANTHER" id="PTHR11364">
    <property type="entry name" value="THIOSULFATE SULFERTANSFERASE"/>
    <property type="match status" value="1"/>
</dbReference>
<dbReference type="GO" id="GO:0004792">
    <property type="term" value="F:thiosulfate-cyanide sulfurtransferase activity"/>
    <property type="evidence" value="ECO:0007669"/>
    <property type="project" value="TreeGrafter"/>
</dbReference>
<accession>A0A7Z0NCC9</accession>
<dbReference type="SMART" id="SM00450">
    <property type="entry name" value="RHOD"/>
    <property type="match status" value="2"/>
</dbReference>
<dbReference type="Pfam" id="PF00581">
    <property type="entry name" value="Rhodanese"/>
    <property type="match status" value="2"/>
</dbReference>
<protein>
    <submittedName>
        <fullName evidence="4">Sulfurtransferase</fullName>
    </submittedName>
</protein>
<keyword evidence="2" id="KW-0677">Repeat</keyword>
<organism evidence="4 5">
    <name type="scientific">Vreelandella sedimenti</name>
    <dbReference type="NCBI Taxonomy" id="2729618"/>
    <lineage>
        <taxon>Bacteria</taxon>
        <taxon>Pseudomonadati</taxon>
        <taxon>Pseudomonadota</taxon>
        <taxon>Gammaproteobacteria</taxon>
        <taxon>Oceanospirillales</taxon>
        <taxon>Halomonadaceae</taxon>
        <taxon>Vreelandella</taxon>
    </lineage>
</organism>
<dbReference type="InterPro" id="IPR045078">
    <property type="entry name" value="TST/MPST-like"/>
</dbReference>
<evidence type="ECO:0000313" key="5">
    <source>
        <dbReference type="Proteomes" id="UP000520876"/>
    </source>
</evidence>
<evidence type="ECO:0000256" key="1">
    <source>
        <dbReference type="ARBA" id="ARBA00022679"/>
    </source>
</evidence>
<gene>
    <name evidence="4" type="ORF">HZU72_21520</name>
</gene>
<dbReference type="PANTHER" id="PTHR11364:SF27">
    <property type="entry name" value="SULFURTRANSFERASE"/>
    <property type="match status" value="1"/>
</dbReference>